<proteinExistence type="predicted"/>
<evidence type="ECO:0000313" key="8">
    <source>
        <dbReference type="Proteomes" id="UP001321473"/>
    </source>
</evidence>
<evidence type="ECO:0000256" key="3">
    <source>
        <dbReference type="ARBA" id="ARBA00023157"/>
    </source>
</evidence>
<dbReference type="PANTHER" id="PTHR11412:SF136">
    <property type="entry name" value="CD109 ANTIGEN"/>
    <property type="match status" value="1"/>
</dbReference>
<dbReference type="Pfam" id="PF07678">
    <property type="entry name" value="TED_complement"/>
    <property type="match status" value="2"/>
</dbReference>
<dbReference type="AlphaFoldDB" id="A0AAQ4DNI5"/>
<feature type="domain" description="Netrin module non-TIMP type" evidence="5">
    <location>
        <begin position="240"/>
        <end position="303"/>
    </location>
</feature>
<dbReference type="Gene3D" id="2.40.50.120">
    <property type="match status" value="1"/>
</dbReference>
<sequence>MKPGEHLIEISQPHRPSEDVIPGSERCEIDIVGSAMGAAVETSVKDPESLLLLPTGCGEQTMSKLAPTLYAYQYLDTVGRISPEDKARALDYIKKAGGLYVPACSDTLSVLGTSYALMALLNAGESRNTITDLVKWLNLRMNPSGSLDTTQDTVVALQALSKYAIYARDDEIDMTCEVTQVEPREDNRGQPVFSRTLRINRRNADVRNRITFDLSVNFQRATVTVDRSPDLIGTEGDLVNKTRTVKSRENCKSFNLTTDHEYVVMGMDAKYKEELHPCGEQYVYVIDSESMVIPYPMGIQQQKETKVPTSGRFQRLGTPRGKSDVHTWNDLVVWFVTEFSKEMRCHT</sequence>
<dbReference type="GO" id="GO:0005615">
    <property type="term" value="C:extracellular space"/>
    <property type="evidence" value="ECO:0007669"/>
    <property type="project" value="InterPro"/>
</dbReference>
<comment type="caution">
    <text evidence="7">The sequence shown here is derived from an EMBL/GenBank/DDBJ whole genome shotgun (WGS) entry which is preliminary data.</text>
</comment>
<evidence type="ECO:0000256" key="2">
    <source>
        <dbReference type="ARBA" id="ARBA00022966"/>
    </source>
</evidence>
<organism evidence="7 8">
    <name type="scientific">Amblyomma americanum</name>
    <name type="common">Lone star tick</name>
    <dbReference type="NCBI Taxonomy" id="6943"/>
    <lineage>
        <taxon>Eukaryota</taxon>
        <taxon>Metazoa</taxon>
        <taxon>Ecdysozoa</taxon>
        <taxon>Arthropoda</taxon>
        <taxon>Chelicerata</taxon>
        <taxon>Arachnida</taxon>
        <taxon>Acari</taxon>
        <taxon>Parasitiformes</taxon>
        <taxon>Ixodida</taxon>
        <taxon>Ixodoidea</taxon>
        <taxon>Ixodidae</taxon>
        <taxon>Amblyomminae</taxon>
        <taxon>Amblyomma</taxon>
    </lineage>
</organism>
<feature type="region of interest" description="Disordered" evidence="4">
    <location>
        <begin position="1"/>
        <end position="20"/>
    </location>
</feature>
<evidence type="ECO:0000259" key="5">
    <source>
        <dbReference type="Pfam" id="PF01759"/>
    </source>
</evidence>
<dbReference type="InterPro" id="IPR019742">
    <property type="entry name" value="MacrogloblnA2_CS"/>
</dbReference>
<dbReference type="PANTHER" id="PTHR11412">
    <property type="entry name" value="MACROGLOBULIN / COMPLEMENT"/>
    <property type="match status" value="1"/>
</dbReference>
<gene>
    <name evidence="7" type="ORF">V5799_033365</name>
</gene>
<dbReference type="Pfam" id="PF01759">
    <property type="entry name" value="NTR"/>
    <property type="match status" value="1"/>
</dbReference>
<dbReference type="SUPFAM" id="SSF48239">
    <property type="entry name" value="Terpenoid cyclases/Protein prenyltransferases"/>
    <property type="match status" value="2"/>
</dbReference>
<dbReference type="SMART" id="SM01419">
    <property type="entry name" value="Thiol-ester_cl"/>
    <property type="match status" value="1"/>
</dbReference>
<evidence type="ECO:0000256" key="4">
    <source>
        <dbReference type="SAM" id="MobiDB-lite"/>
    </source>
</evidence>
<dbReference type="Gene3D" id="1.50.10.20">
    <property type="match status" value="2"/>
</dbReference>
<dbReference type="EMBL" id="JARKHS020028764">
    <property type="protein sequence ID" value="KAK8764025.1"/>
    <property type="molecule type" value="Genomic_DNA"/>
</dbReference>
<keyword evidence="2" id="KW-0882">Thioester bond</keyword>
<evidence type="ECO:0000313" key="7">
    <source>
        <dbReference type="EMBL" id="KAK8764025.1"/>
    </source>
</evidence>
<evidence type="ECO:0000256" key="1">
    <source>
        <dbReference type="ARBA" id="ARBA00022729"/>
    </source>
</evidence>
<feature type="domain" description="Alpha-macroglobulin-like TED" evidence="6">
    <location>
        <begin position="106"/>
        <end position="163"/>
    </location>
</feature>
<dbReference type="SUPFAM" id="SSF50242">
    <property type="entry name" value="TIMP-like"/>
    <property type="match status" value="1"/>
</dbReference>
<keyword evidence="3" id="KW-1015">Disulfide bond</keyword>
<dbReference type="PROSITE" id="PS00477">
    <property type="entry name" value="ALPHA_2_MACROGLOBULIN"/>
    <property type="match status" value="1"/>
</dbReference>
<dbReference type="InterPro" id="IPR018933">
    <property type="entry name" value="Netrin_module_non-TIMP"/>
</dbReference>
<name>A0AAQ4DNI5_AMBAM</name>
<reference evidence="7 8" key="1">
    <citation type="journal article" date="2023" name="Arcadia Sci">
        <title>De novo assembly of a long-read Amblyomma americanum tick genome.</title>
        <authorList>
            <person name="Chou S."/>
            <person name="Poskanzer K.E."/>
            <person name="Rollins M."/>
            <person name="Thuy-Boun P.S."/>
        </authorList>
    </citation>
    <scope>NUCLEOTIDE SEQUENCE [LARGE SCALE GENOMIC DNA]</scope>
    <source>
        <strain evidence="7">F_SG_1</strain>
        <tissue evidence="7">Salivary glands</tissue>
    </source>
</reference>
<keyword evidence="1" id="KW-0732">Signal</keyword>
<evidence type="ECO:0000259" key="6">
    <source>
        <dbReference type="Pfam" id="PF07678"/>
    </source>
</evidence>
<dbReference type="Proteomes" id="UP001321473">
    <property type="component" value="Unassembled WGS sequence"/>
</dbReference>
<accession>A0AAQ4DNI5</accession>
<dbReference type="InterPro" id="IPR050473">
    <property type="entry name" value="A2M/Complement_sys"/>
</dbReference>
<keyword evidence="8" id="KW-1185">Reference proteome</keyword>
<dbReference type="InterPro" id="IPR008993">
    <property type="entry name" value="TIMP-like_OB-fold"/>
</dbReference>
<feature type="domain" description="Alpha-macroglobulin-like TED" evidence="6">
    <location>
        <begin position="31"/>
        <end position="95"/>
    </location>
</feature>
<protein>
    <submittedName>
        <fullName evidence="7">Uncharacterized protein</fullName>
    </submittedName>
</protein>
<dbReference type="InterPro" id="IPR047565">
    <property type="entry name" value="Alpha-macroglob_thiol-ester_cl"/>
</dbReference>
<dbReference type="InterPro" id="IPR008930">
    <property type="entry name" value="Terpenoid_cyclase/PrenylTrfase"/>
</dbReference>
<dbReference type="InterPro" id="IPR011626">
    <property type="entry name" value="Alpha-macroglobulin_TED"/>
</dbReference>